<protein>
    <recommendedName>
        <fullName evidence="1">Smr domain-containing protein</fullName>
    </recommendedName>
</protein>
<dbReference type="InterPro" id="IPR036063">
    <property type="entry name" value="Smr_dom_sf"/>
</dbReference>
<dbReference type="EMBL" id="RCBY01000376">
    <property type="protein sequence ID" value="RQH21817.1"/>
    <property type="molecule type" value="Genomic_DNA"/>
</dbReference>
<dbReference type="Pfam" id="PF01713">
    <property type="entry name" value="Smr"/>
    <property type="match status" value="1"/>
</dbReference>
<evidence type="ECO:0000259" key="1">
    <source>
        <dbReference type="PROSITE" id="PS50828"/>
    </source>
</evidence>
<dbReference type="RefSeq" id="WP_124155691.1">
    <property type="nucleotide sequence ID" value="NZ_CAWOLW010000308.1"/>
</dbReference>
<feature type="domain" description="Smr" evidence="1">
    <location>
        <begin position="1"/>
        <end position="49"/>
    </location>
</feature>
<name>A0A3N6PBN1_9CYAN</name>
<dbReference type="InterPro" id="IPR002625">
    <property type="entry name" value="Smr_dom"/>
</dbReference>
<dbReference type="PROSITE" id="PS50828">
    <property type="entry name" value="SMR"/>
    <property type="match status" value="1"/>
</dbReference>
<reference evidence="2 3" key="1">
    <citation type="journal article" date="2018" name="ACS Chem. Biol.">
        <title>Ketoreductase domain dysfunction expands chemodiversity: malyngamide biosynthesis in the cyanobacterium Okeania hirsuta.</title>
        <authorList>
            <person name="Moss N.A."/>
            <person name="Leao T."/>
            <person name="Rankin M."/>
            <person name="McCullough T.M."/>
            <person name="Qu P."/>
            <person name="Korobeynikov A."/>
            <person name="Smith J.L."/>
            <person name="Gerwick L."/>
            <person name="Gerwick W.H."/>
        </authorList>
    </citation>
    <scope>NUCLEOTIDE SEQUENCE [LARGE SCALE GENOMIC DNA]</scope>
    <source>
        <strain evidence="2 3">PAB10Feb10-1</strain>
    </source>
</reference>
<dbReference type="Proteomes" id="UP000269154">
    <property type="component" value="Unassembled WGS sequence"/>
</dbReference>
<comment type="caution">
    <text evidence="2">The sequence shown here is derived from an EMBL/GenBank/DDBJ whole genome shotgun (WGS) entry which is preliminary data.</text>
</comment>
<sequence>MERVFVIHGVGEGKLRNAIATRLIKYPEVVSFKNEFHPRYGFGATEIIF</sequence>
<dbReference type="OrthoDB" id="1524810at2"/>
<evidence type="ECO:0000313" key="2">
    <source>
        <dbReference type="EMBL" id="RQH21817.1"/>
    </source>
</evidence>
<organism evidence="2 3">
    <name type="scientific">Okeania hirsuta</name>
    <dbReference type="NCBI Taxonomy" id="1458930"/>
    <lineage>
        <taxon>Bacteria</taxon>
        <taxon>Bacillati</taxon>
        <taxon>Cyanobacteriota</taxon>
        <taxon>Cyanophyceae</taxon>
        <taxon>Oscillatoriophycideae</taxon>
        <taxon>Oscillatoriales</taxon>
        <taxon>Microcoleaceae</taxon>
        <taxon>Okeania</taxon>
    </lineage>
</organism>
<gene>
    <name evidence="2" type="ORF">D5R40_31195</name>
</gene>
<proteinExistence type="predicted"/>
<accession>A0A3N6PBN1</accession>
<dbReference type="Gene3D" id="3.30.1370.110">
    <property type="match status" value="1"/>
</dbReference>
<dbReference type="AlphaFoldDB" id="A0A3N6PBN1"/>
<evidence type="ECO:0000313" key="3">
    <source>
        <dbReference type="Proteomes" id="UP000269154"/>
    </source>
</evidence>
<keyword evidence="3" id="KW-1185">Reference proteome</keyword>